<keyword evidence="2" id="KW-0012">Acyltransferase</keyword>
<dbReference type="CDD" id="cd04301">
    <property type="entry name" value="NAT_SF"/>
    <property type="match status" value="1"/>
</dbReference>
<evidence type="ECO:0000313" key="4">
    <source>
        <dbReference type="EMBL" id="MEZ7514988.1"/>
    </source>
</evidence>
<name>A0ABV4KBF4_9FLAO</name>
<comment type="caution">
    <text evidence="4">The sequence shown here is derived from an EMBL/GenBank/DDBJ whole genome shotgun (WGS) entry which is preliminary data.</text>
</comment>
<evidence type="ECO:0000259" key="3">
    <source>
        <dbReference type="PROSITE" id="PS51186"/>
    </source>
</evidence>
<organism evidence="4 5">
    <name type="scientific">Flavobacterium frigidarium</name>
    <dbReference type="NCBI Taxonomy" id="99286"/>
    <lineage>
        <taxon>Bacteria</taxon>
        <taxon>Pseudomonadati</taxon>
        <taxon>Bacteroidota</taxon>
        <taxon>Flavobacteriia</taxon>
        <taxon>Flavobacteriales</taxon>
        <taxon>Flavobacteriaceae</taxon>
        <taxon>Flavobacterium</taxon>
    </lineage>
</organism>
<dbReference type="InterPro" id="IPR000182">
    <property type="entry name" value="GNAT_dom"/>
</dbReference>
<evidence type="ECO:0000256" key="1">
    <source>
        <dbReference type="ARBA" id="ARBA00022679"/>
    </source>
</evidence>
<dbReference type="PANTHER" id="PTHR43877:SF2">
    <property type="entry name" value="AMINOALKYLPHOSPHONATE N-ACETYLTRANSFERASE-RELATED"/>
    <property type="match status" value="1"/>
</dbReference>
<evidence type="ECO:0000313" key="5">
    <source>
        <dbReference type="Proteomes" id="UP001568894"/>
    </source>
</evidence>
<dbReference type="EMBL" id="JASMRN010000004">
    <property type="protein sequence ID" value="MEZ7514988.1"/>
    <property type="molecule type" value="Genomic_DNA"/>
</dbReference>
<dbReference type="InterPro" id="IPR016181">
    <property type="entry name" value="Acyl_CoA_acyltransferase"/>
</dbReference>
<evidence type="ECO:0000256" key="2">
    <source>
        <dbReference type="ARBA" id="ARBA00023315"/>
    </source>
</evidence>
<protein>
    <submittedName>
        <fullName evidence="4">GNAT family N-acetyltransferase</fullName>
    </submittedName>
</protein>
<proteinExistence type="predicted"/>
<keyword evidence="1" id="KW-0808">Transferase</keyword>
<gene>
    <name evidence="4" type="ORF">QO192_06785</name>
</gene>
<dbReference type="SUPFAM" id="SSF55729">
    <property type="entry name" value="Acyl-CoA N-acyltransferases (Nat)"/>
    <property type="match status" value="1"/>
</dbReference>
<feature type="domain" description="N-acetyltransferase" evidence="3">
    <location>
        <begin position="22"/>
        <end position="166"/>
    </location>
</feature>
<keyword evidence="5" id="KW-1185">Reference proteome</keyword>
<accession>A0ABV4KBF4</accession>
<dbReference type="InterPro" id="IPR050832">
    <property type="entry name" value="Bact_Acetyltransf"/>
</dbReference>
<dbReference type="Pfam" id="PF00583">
    <property type="entry name" value="Acetyltransf_1"/>
    <property type="match status" value="1"/>
</dbReference>
<dbReference type="PROSITE" id="PS51186">
    <property type="entry name" value="GNAT"/>
    <property type="match status" value="1"/>
</dbReference>
<sequence>MRLFFLTYFYPTINLIPYQTLLTIKVLSTLEEMRAELEIVKHLYPEFTFEKYESYLKEMIPHNYKQLVIYEKDSCVALTGFWTGFKLWSGKYIEIDNFIVDPAHRAKGLGKMMTDFIDARAREEGCTMIVLDAYTNNFTAQRFYFNQGYIPKGFHFLKMIDENGLS</sequence>
<dbReference type="Gene3D" id="3.40.630.30">
    <property type="match status" value="1"/>
</dbReference>
<dbReference type="Proteomes" id="UP001568894">
    <property type="component" value="Unassembled WGS sequence"/>
</dbReference>
<dbReference type="PANTHER" id="PTHR43877">
    <property type="entry name" value="AMINOALKYLPHOSPHONATE N-ACETYLTRANSFERASE-RELATED-RELATED"/>
    <property type="match status" value="1"/>
</dbReference>
<reference evidence="4 5" key="1">
    <citation type="submission" date="2023-05" db="EMBL/GenBank/DDBJ databases">
        <title>Adaptations of aquatic viruses from atmosphere-close ecosystems of the Central Arctic Ocean.</title>
        <authorList>
            <person name="Rahlff J."/>
            <person name="Holmfeldt K."/>
        </authorList>
    </citation>
    <scope>NUCLEOTIDE SEQUENCE [LARGE SCALE GENOMIC DNA]</scope>
    <source>
        <strain evidence="4 5">Arc14</strain>
    </source>
</reference>